<keyword evidence="1" id="KW-0812">Transmembrane</keyword>
<keyword evidence="1" id="KW-1133">Transmembrane helix</keyword>
<sequence>MFGQAPPTFTASTYPLKTYLSYGCSVLLGVSVYLLFEFLFLSFSV</sequence>
<keyword evidence="1" id="KW-0472">Membrane</keyword>
<accession>A0A0E9VFU7</accession>
<name>A0A0E9VFU7_ANGAN</name>
<evidence type="ECO:0000256" key="1">
    <source>
        <dbReference type="SAM" id="Phobius"/>
    </source>
</evidence>
<organism evidence="2">
    <name type="scientific">Anguilla anguilla</name>
    <name type="common">European freshwater eel</name>
    <name type="synonym">Muraena anguilla</name>
    <dbReference type="NCBI Taxonomy" id="7936"/>
    <lineage>
        <taxon>Eukaryota</taxon>
        <taxon>Metazoa</taxon>
        <taxon>Chordata</taxon>
        <taxon>Craniata</taxon>
        <taxon>Vertebrata</taxon>
        <taxon>Euteleostomi</taxon>
        <taxon>Actinopterygii</taxon>
        <taxon>Neopterygii</taxon>
        <taxon>Teleostei</taxon>
        <taxon>Anguilliformes</taxon>
        <taxon>Anguillidae</taxon>
        <taxon>Anguilla</taxon>
    </lineage>
</organism>
<evidence type="ECO:0000313" key="2">
    <source>
        <dbReference type="EMBL" id="JAH76871.1"/>
    </source>
</evidence>
<dbReference type="EMBL" id="GBXM01031706">
    <property type="protein sequence ID" value="JAH76871.1"/>
    <property type="molecule type" value="Transcribed_RNA"/>
</dbReference>
<feature type="transmembrane region" description="Helical" evidence="1">
    <location>
        <begin position="20"/>
        <end position="43"/>
    </location>
</feature>
<proteinExistence type="predicted"/>
<protein>
    <submittedName>
        <fullName evidence="2">Uncharacterized protein</fullName>
    </submittedName>
</protein>
<dbReference type="AlphaFoldDB" id="A0A0E9VFU7"/>
<reference evidence="2" key="1">
    <citation type="submission" date="2014-11" db="EMBL/GenBank/DDBJ databases">
        <authorList>
            <person name="Amaro Gonzalez C."/>
        </authorList>
    </citation>
    <scope>NUCLEOTIDE SEQUENCE</scope>
</reference>
<reference evidence="2" key="2">
    <citation type="journal article" date="2015" name="Fish Shellfish Immunol.">
        <title>Early steps in the European eel (Anguilla anguilla)-Vibrio vulnificus interaction in the gills: Role of the RtxA13 toxin.</title>
        <authorList>
            <person name="Callol A."/>
            <person name="Pajuelo D."/>
            <person name="Ebbesson L."/>
            <person name="Teles M."/>
            <person name="MacKenzie S."/>
            <person name="Amaro C."/>
        </authorList>
    </citation>
    <scope>NUCLEOTIDE SEQUENCE</scope>
</reference>